<comment type="caution">
    <text evidence="3">The sequence shown here is derived from an EMBL/GenBank/DDBJ whole genome shotgun (WGS) entry which is preliminary data.</text>
</comment>
<name>A0ABN2CLU5_9ACTN</name>
<reference evidence="3 4" key="1">
    <citation type="journal article" date="2019" name="Int. J. Syst. Evol. Microbiol.">
        <title>The Global Catalogue of Microorganisms (GCM) 10K type strain sequencing project: providing services to taxonomists for standard genome sequencing and annotation.</title>
        <authorList>
            <consortium name="The Broad Institute Genomics Platform"/>
            <consortium name="The Broad Institute Genome Sequencing Center for Infectious Disease"/>
            <person name="Wu L."/>
            <person name="Ma J."/>
        </authorList>
    </citation>
    <scope>NUCLEOTIDE SEQUENCE [LARGE SCALE GENOMIC DNA]</scope>
    <source>
        <strain evidence="3 4">JCM 15933</strain>
    </source>
</reference>
<dbReference type="InterPro" id="IPR011600">
    <property type="entry name" value="Pept_C14_caspase"/>
</dbReference>
<feature type="domain" description="Peptidase C14 caspase" evidence="2">
    <location>
        <begin position="107"/>
        <end position="256"/>
    </location>
</feature>
<gene>
    <name evidence="3" type="ORF">GCM10009827_097540</name>
</gene>
<dbReference type="SUPFAM" id="SSF52129">
    <property type="entry name" value="Caspase-like"/>
    <property type="match status" value="1"/>
</dbReference>
<dbReference type="Pfam" id="PF00656">
    <property type="entry name" value="Peptidase_C14"/>
    <property type="match status" value="1"/>
</dbReference>
<protein>
    <recommendedName>
        <fullName evidence="2">Peptidase C14 caspase domain-containing protein</fullName>
    </recommendedName>
</protein>
<evidence type="ECO:0000259" key="2">
    <source>
        <dbReference type="Pfam" id="PF00656"/>
    </source>
</evidence>
<evidence type="ECO:0000313" key="3">
    <source>
        <dbReference type="EMBL" id="GAA1560727.1"/>
    </source>
</evidence>
<evidence type="ECO:0000313" key="4">
    <source>
        <dbReference type="Proteomes" id="UP001501470"/>
    </source>
</evidence>
<keyword evidence="4" id="KW-1185">Reference proteome</keyword>
<feature type="region of interest" description="Disordered" evidence="1">
    <location>
        <begin position="281"/>
        <end position="302"/>
    </location>
</feature>
<dbReference type="InterPro" id="IPR029030">
    <property type="entry name" value="Caspase-like_dom_sf"/>
</dbReference>
<proteinExistence type="predicted"/>
<evidence type="ECO:0000256" key="1">
    <source>
        <dbReference type="SAM" id="MobiDB-lite"/>
    </source>
</evidence>
<accession>A0ABN2CLU5</accession>
<dbReference type="EMBL" id="BAAAQD010000029">
    <property type="protein sequence ID" value="GAA1560727.1"/>
    <property type="molecule type" value="Genomic_DNA"/>
</dbReference>
<dbReference type="RefSeq" id="WP_344511841.1">
    <property type="nucleotide sequence ID" value="NZ_BAAAQD010000029.1"/>
</dbReference>
<dbReference type="Gene3D" id="3.40.50.1460">
    <property type="match status" value="1"/>
</dbReference>
<organism evidence="3 4">
    <name type="scientific">Dactylosporangium maewongense</name>
    <dbReference type="NCBI Taxonomy" id="634393"/>
    <lineage>
        <taxon>Bacteria</taxon>
        <taxon>Bacillati</taxon>
        <taxon>Actinomycetota</taxon>
        <taxon>Actinomycetes</taxon>
        <taxon>Micromonosporales</taxon>
        <taxon>Micromonosporaceae</taxon>
        <taxon>Dactylosporangium</taxon>
    </lineage>
</organism>
<dbReference type="Proteomes" id="UP001501470">
    <property type="component" value="Unassembled WGS sequence"/>
</dbReference>
<sequence length="390" mass="42062">MTTVFDSGVQGPATHALVIGVGGYRNARDAAGPHGQAPTGVPADDVHAYRDLAAEFPARASTARSAARFAEWLIGEQADDAIAPLGSVELLMSEPQQQPRFNGVPVDEPAFDAVHAAFSRWYARCDADPGNVAVLFFSGHGVEHADRHILALEDVGSAPLNFFESAINVQHLVRGMQRCAALTQCYYIDACRSTSEAVDELDDIQCRPLLQPARRQVHRDTTIIRSTRAAQAAYGDGDGITLFTTHLLTALDGAAAEQVSGRWEVRQDRLATTLAELLAGDDRAAARGQQPDGGSSGRRSIRRLRHPPRIQFRLGCDPGAALTAADLRLRDPNSGTEQSRPAAAAPWEDTADAAVYEYSASFRSGAFQDAQHALWLWPPPRFVFDLTVGS</sequence>